<reference evidence="9" key="1">
    <citation type="submission" date="2016-10" db="EMBL/GenBank/DDBJ databases">
        <title>Sequence of Gallionella enrichment culture.</title>
        <authorList>
            <person name="Poehlein A."/>
            <person name="Muehling M."/>
            <person name="Daniel R."/>
        </authorList>
    </citation>
    <scope>NUCLEOTIDE SEQUENCE</scope>
</reference>
<keyword evidence="7 8" id="KW-0472">Membrane</keyword>
<sequence length="202" mass="20928">MAEKEAKSGSGKGKLVIIAVVVLVLLAGGGGAAWWFLLRPKAAAGKHVAEAKPAQKAHFITLDPFVTNVISQDGNTHYLQVKLDLKVFDPKVDEEVTNMTPEIRNSVLRILAAQQAEKVTTVAVREQLREQILLAVNQVLNADGTGSGVAALPAAPALPASASSQAIAAAQRSQAAALARAADASASKGPVAGVYFTGFVVQ</sequence>
<evidence type="ECO:0000256" key="7">
    <source>
        <dbReference type="ARBA" id="ARBA00023136"/>
    </source>
</evidence>
<keyword evidence="3" id="KW-0145">Chemotaxis</keyword>
<organism evidence="9">
    <name type="scientific">mine drainage metagenome</name>
    <dbReference type="NCBI Taxonomy" id="410659"/>
    <lineage>
        <taxon>unclassified sequences</taxon>
        <taxon>metagenomes</taxon>
        <taxon>ecological metagenomes</taxon>
    </lineage>
</organism>
<dbReference type="GO" id="GO:0071978">
    <property type="term" value="P:bacterial-type flagellum-dependent swarming motility"/>
    <property type="evidence" value="ECO:0007669"/>
    <property type="project" value="TreeGrafter"/>
</dbReference>
<evidence type="ECO:0000256" key="6">
    <source>
        <dbReference type="ARBA" id="ARBA00022989"/>
    </source>
</evidence>
<protein>
    <submittedName>
        <fullName evidence="9">Flagellar basal body-associated protein FliL</fullName>
    </submittedName>
</protein>
<keyword evidence="5" id="KW-0283">Flagellar rotation</keyword>
<dbReference type="GO" id="GO:0006935">
    <property type="term" value="P:chemotaxis"/>
    <property type="evidence" value="ECO:0007669"/>
    <property type="project" value="UniProtKB-KW"/>
</dbReference>
<feature type="transmembrane region" description="Helical" evidence="8">
    <location>
        <begin position="15"/>
        <end position="37"/>
    </location>
</feature>
<keyword evidence="9" id="KW-0969">Cilium</keyword>
<dbReference type="GO" id="GO:0009425">
    <property type="term" value="C:bacterial-type flagellum basal body"/>
    <property type="evidence" value="ECO:0007669"/>
    <property type="project" value="InterPro"/>
</dbReference>
<comment type="subcellular location">
    <subcellularLocation>
        <location evidence="1">Cell membrane</location>
        <topology evidence="1">Single-pass membrane protein</topology>
    </subcellularLocation>
</comment>
<evidence type="ECO:0000313" key="9">
    <source>
        <dbReference type="EMBL" id="OIQ75489.1"/>
    </source>
</evidence>
<evidence type="ECO:0000256" key="1">
    <source>
        <dbReference type="ARBA" id="ARBA00004162"/>
    </source>
</evidence>
<dbReference type="InterPro" id="IPR005503">
    <property type="entry name" value="FliL"/>
</dbReference>
<dbReference type="GO" id="GO:0005886">
    <property type="term" value="C:plasma membrane"/>
    <property type="evidence" value="ECO:0007669"/>
    <property type="project" value="UniProtKB-SubCell"/>
</dbReference>
<keyword evidence="9" id="KW-0282">Flagellum</keyword>
<evidence type="ECO:0000256" key="2">
    <source>
        <dbReference type="ARBA" id="ARBA00022475"/>
    </source>
</evidence>
<keyword evidence="2" id="KW-1003">Cell membrane</keyword>
<evidence type="ECO:0000256" key="3">
    <source>
        <dbReference type="ARBA" id="ARBA00022500"/>
    </source>
</evidence>
<evidence type="ECO:0000256" key="4">
    <source>
        <dbReference type="ARBA" id="ARBA00022692"/>
    </source>
</evidence>
<gene>
    <name evidence="9" type="ORF">GALL_428420</name>
</gene>
<keyword evidence="9" id="KW-0966">Cell projection</keyword>
<proteinExistence type="predicted"/>
<dbReference type="EMBL" id="MLJW01002149">
    <property type="protein sequence ID" value="OIQ75489.1"/>
    <property type="molecule type" value="Genomic_DNA"/>
</dbReference>
<dbReference type="PANTHER" id="PTHR35091">
    <property type="entry name" value="FLAGELLAR PROTEIN FLIL"/>
    <property type="match status" value="1"/>
</dbReference>
<accession>A0A1J5PVJ5</accession>
<comment type="caution">
    <text evidence="9">The sequence shown here is derived from an EMBL/GenBank/DDBJ whole genome shotgun (WGS) entry which is preliminary data.</text>
</comment>
<name>A0A1J5PVJ5_9ZZZZ</name>
<keyword evidence="4 8" id="KW-0812">Transmembrane</keyword>
<keyword evidence="6 8" id="KW-1133">Transmembrane helix</keyword>
<dbReference type="PANTHER" id="PTHR35091:SF2">
    <property type="entry name" value="FLAGELLAR PROTEIN FLIL"/>
    <property type="match status" value="1"/>
</dbReference>
<evidence type="ECO:0000256" key="5">
    <source>
        <dbReference type="ARBA" id="ARBA00022779"/>
    </source>
</evidence>
<dbReference type="AlphaFoldDB" id="A0A1J5PVJ5"/>
<evidence type="ECO:0000256" key="8">
    <source>
        <dbReference type="SAM" id="Phobius"/>
    </source>
</evidence>
<dbReference type="Pfam" id="PF03748">
    <property type="entry name" value="FliL"/>
    <property type="match status" value="1"/>
</dbReference>